<evidence type="ECO:0008006" key="3">
    <source>
        <dbReference type="Google" id="ProtNLM"/>
    </source>
</evidence>
<dbReference type="RefSeq" id="WP_206822623.1">
    <property type="nucleotide sequence ID" value="NZ_JAEMWU010000001.1"/>
</dbReference>
<dbReference type="InterPro" id="IPR036291">
    <property type="entry name" value="NAD(P)-bd_dom_sf"/>
</dbReference>
<name>A0A939DVG6_9MICO</name>
<dbReference type="Proteomes" id="UP000664385">
    <property type="component" value="Unassembled WGS sequence"/>
</dbReference>
<comment type="caution">
    <text evidence="1">The sequence shown here is derived from an EMBL/GenBank/DDBJ whole genome shotgun (WGS) entry which is preliminary data.</text>
</comment>
<organism evidence="1 2">
    <name type="scientific">Microbacterium esteraromaticum</name>
    <dbReference type="NCBI Taxonomy" id="57043"/>
    <lineage>
        <taxon>Bacteria</taxon>
        <taxon>Bacillati</taxon>
        <taxon>Actinomycetota</taxon>
        <taxon>Actinomycetes</taxon>
        <taxon>Micrococcales</taxon>
        <taxon>Microbacteriaceae</taxon>
        <taxon>Microbacterium</taxon>
    </lineage>
</organism>
<dbReference type="Gene3D" id="3.30.360.10">
    <property type="entry name" value="Dihydrodipicolinate Reductase, domain 2"/>
    <property type="match status" value="1"/>
</dbReference>
<evidence type="ECO:0000313" key="2">
    <source>
        <dbReference type="Proteomes" id="UP000664385"/>
    </source>
</evidence>
<dbReference type="AlphaFoldDB" id="A0A939DVG6"/>
<dbReference type="EMBL" id="JAEMWU010000001">
    <property type="protein sequence ID" value="MBN8204808.1"/>
    <property type="molecule type" value="Genomic_DNA"/>
</dbReference>
<proteinExistence type="predicted"/>
<reference evidence="1" key="1">
    <citation type="submission" date="2020-12" db="EMBL/GenBank/DDBJ databases">
        <title>PHA producing bacteria isolated from mangrove.</title>
        <authorList>
            <person name="Zheng W."/>
            <person name="Yu S."/>
            <person name="Huang Y."/>
        </authorList>
    </citation>
    <scope>NUCLEOTIDE SEQUENCE</scope>
    <source>
        <strain evidence="1">GN8-5</strain>
    </source>
</reference>
<dbReference type="SUPFAM" id="SSF51735">
    <property type="entry name" value="NAD(P)-binding Rossmann-fold domains"/>
    <property type="match status" value="1"/>
</dbReference>
<protein>
    <recommendedName>
        <fullName evidence="3">Gfo/Idh/MocA family oxidoreductase</fullName>
    </recommendedName>
</protein>
<gene>
    <name evidence="1" type="ORF">JF543_02410</name>
</gene>
<dbReference type="Gene3D" id="3.40.50.720">
    <property type="entry name" value="NAD(P)-binding Rossmann-like Domain"/>
    <property type="match status" value="1"/>
</dbReference>
<evidence type="ECO:0000313" key="1">
    <source>
        <dbReference type="EMBL" id="MBN8204808.1"/>
    </source>
</evidence>
<sequence>MTVRPLRVGFAGLAHSHPYTDAANALAEGAEMIAVYDADPGAAAGFAERFGGRVVATGAELLAQRPDVVIATPRPAETVPFLRELASADARMPVFVNKVVAATEAQFAAWERALVDVCAPVGTASVLRFAPALQRLARDLDGAEVLGIRVHVQHDNTGFQRGNRAWQDDPSCGGGTVVTVGVHAWEMIDVLLPGAMLGEASGWTRCASGSPTRSEDAAGVNGVVRPAIGGPTVPVQATITGVPGPDRYAVEVLTSAGVRELELDVDQANEHLGFAGLVRALLADAPAGRVPMPWVQSRVVVANTIRAAAAARIGCA</sequence>
<accession>A0A939DVG6</accession>